<gene>
    <name evidence="1" type="ORF">HMPREF1705_04696</name>
</gene>
<dbReference type="Proteomes" id="UP000005273">
    <property type="component" value="Unassembled WGS sequence"/>
</dbReference>
<sequence length="42" mass="4685">MSSSSAFFIYSGEGRDRTGSSFHVVDLVFAGRMLLYENFVFG</sequence>
<organism evidence="1 2">
    <name type="scientific">Acetomicrobium hydrogeniformans ATCC BAA-1850</name>
    <dbReference type="NCBI Taxonomy" id="592015"/>
    <lineage>
        <taxon>Bacteria</taxon>
        <taxon>Thermotogati</taxon>
        <taxon>Synergistota</taxon>
        <taxon>Synergistia</taxon>
        <taxon>Synergistales</taxon>
        <taxon>Acetomicrobiaceae</taxon>
        <taxon>Acetomicrobium</taxon>
    </lineage>
</organism>
<reference evidence="2" key="1">
    <citation type="submission" date="2012-09" db="EMBL/GenBank/DDBJ databases">
        <authorList>
            <person name="Weinstock G."/>
            <person name="Sodergren E."/>
            <person name="Clifton S."/>
            <person name="Fulton L."/>
            <person name="Fulton B."/>
            <person name="Courtney L."/>
            <person name="Fronick C."/>
            <person name="Harrison M."/>
            <person name="Strong C."/>
            <person name="Farmer C."/>
            <person name="Delehaunty K."/>
            <person name="Markovic C."/>
            <person name="Hall O."/>
            <person name="Minx P."/>
            <person name="Tomlinson C."/>
            <person name="Mitreva M."/>
            <person name="Nelson J."/>
            <person name="Hou S."/>
            <person name="Wollam A."/>
            <person name="Pepin K.H."/>
            <person name="Johnson M."/>
            <person name="Bhonagiri V."/>
            <person name="Nash W.E."/>
            <person name="Suruliraj S."/>
            <person name="Warren W."/>
            <person name="Chinwalla A."/>
            <person name="Mardis E.R."/>
            <person name="Wilson R.K."/>
        </authorList>
    </citation>
    <scope>NUCLEOTIDE SEQUENCE [LARGE SCALE GENOMIC DNA]</scope>
    <source>
        <strain evidence="2">OS1</strain>
    </source>
</reference>
<keyword evidence="2" id="KW-1185">Reference proteome</keyword>
<dbReference type="STRING" id="592015.HMPREF1705_04696"/>
<evidence type="ECO:0000313" key="2">
    <source>
        <dbReference type="Proteomes" id="UP000005273"/>
    </source>
</evidence>
<proteinExistence type="predicted"/>
<protein>
    <submittedName>
        <fullName evidence="1">Uncharacterized protein</fullName>
    </submittedName>
</protein>
<evidence type="ECO:0000313" key="1">
    <source>
        <dbReference type="EMBL" id="KRT36064.1"/>
    </source>
</evidence>
<dbReference type="AlphaFoldDB" id="A0A0T5XCJ4"/>
<name>A0A0T5XCJ4_9BACT</name>
<dbReference type="EMBL" id="ACJX03000001">
    <property type="protein sequence ID" value="KRT36064.1"/>
    <property type="molecule type" value="Genomic_DNA"/>
</dbReference>
<accession>A0A0T5XCJ4</accession>
<comment type="caution">
    <text evidence="1">The sequence shown here is derived from an EMBL/GenBank/DDBJ whole genome shotgun (WGS) entry which is preliminary data.</text>
</comment>